<gene>
    <name evidence="1" type="ORF">IZU98_07980</name>
</gene>
<name>A0A7S9LAL5_9PSED</name>
<organism evidence="1 2">
    <name type="scientific">Pseudomonas fulva</name>
    <dbReference type="NCBI Taxonomy" id="47880"/>
    <lineage>
        <taxon>Bacteria</taxon>
        <taxon>Pseudomonadati</taxon>
        <taxon>Pseudomonadota</taxon>
        <taxon>Gammaproteobacteria</taxon>
        <taxon>Pseudomonadales</taxon>
        <taxon>Pseudomonadaceae</taxon>
        <taxon>Pseudomonas</taxon>
    </lineage>
</organism>
<reference evidence="1 2" key="1">
    <citation type="submission" date="2020-11" db="EMBL/GenBank/DDBJ databases">
        <title>Pseudomonas fulva producing VIM-24.</title>
        <authorList>
            <person name="Liu S."/>
        </authorList>
    </citation>
    <scope>NUCLEOTIDE SEQUENCE [LARGE SCALE GENOMIC DNA]</scope>
    <source>
        <strain evidence="1 2">ZDHY414</strain>
    </source>
</reference>
<dbReference type="Proteomes" id="UP000594430">
    <property type="component" value="Chromosome"/>
</dbReference>
<evidence type="ECO:0008006" key="3">
    <source>
        <dbReference type="Google" id="ProtNLM"/>
    </source>
</evidence>
<accession>A0A7S9LAL5</accession>
<proteinExistence type="predicted"/>
<dbReference type="EMBL" id="CP064946">
    <property type="protein sequence ID" value="QPH50626.1"/>
    <property type="molecule type" value="Genomic_DNA"/>
</dbReference>
<dbReference type="AlphaFoldDB" id="A0A7S9LAL5"/>
<evidence type="ECO:0000313" key="2">
    <source>
        <dbReference type="Proteomes" id="UP000594430"/>
    </source>
</evidence>
<evidence type="ECO:0000313" key="1">
    <source>
        <dbReference type="EMBL" id="QPH50626.1"/>
    </source>
</evidence>
<dbReference type="RefSeq" id="WP_196110554.1">
    <property type="nucleotide sequence ID" value="NZ_CP064943.1"/>
</dbReference>
<sequence length="170" mass="18686">MIKQRSWGDCGVAALANSIRFSPSYEVALEMLGGRDCGITMQEICSAIYEKRDAIPLYLPLDGFGAEANISNAKTSDFKGILRKSIIHGEDRRAILQVKTKSGMLHFIYFDGKKIHDPSPSAPDKLDFSNYESVIDGVFLLDVYHTGGSLSGIPRDDAPQIINTGHPEPR</sequence>
<protein>
    <recommendedName>
        <fullName evidence="3">Peptidase C39 domain-containing protein</fullName>
    </recommendedName>
</protein>